<dbReference type="AlphaFoldDB" id="A0A7W7MXB9"/>
<dbReference type="SUPFAM" id="SSF54637">
    <property type="entry name" value="Thioesterase/thiol ester dehydrase-isomerase"/>
    <property type="match status" value="1"/>
</dbReference>
<dbReference type="EMBL" id="JACHMV010000001">
    <property type="protein sequence ID" value="MBB4774666.1"/>
    <property type="molecule type" value="Genomic_DNA"/>
</dbReference>
<dbReference type="Proteomes" id="UP001501427">
    <property type="component" value="Unassembled WGS sequence"/>
</dbReference>
<dbReference type="CDD" id="cd03443">
    <property type="entry name" value="PaaI_thioesterase"/>
    <property type="match status" value="1"/>
</dbReference>
<proteinExistence type="predicted"/>
<sequence length="151" mass="16554">MDGSSRSGALTARQKMLDEIAARTVPIPAFVRRLSLQVVAMEWREGFVRVNFAIPEDLCVEPGVVFGGHVSSIHDQAAGFVMYTLLQDDMMFATTRLDVRYQAPTRPGDVCAEAELDSMSERSADVRVSLLQGGSVTSESFVSEAIIRAQR</sequence>
<keyword evidence="5" id="KW-1185">Reference proteome</keyword>
<accession>A0A7W7MXB9</accession>
<dbReference type="InterPro" id="IPR006683">
    <property type="entry name" value="Thioestr_dom"/>
</dbReference>
<protein>
    <submittedName>
        <fullName evidence="3">Acyl-coenzyme A thioesterase PaaI-like protein</fullName>
    </submittedName>
</protein>
<dbReference type="Proteomes" id="UP000549343">
    <property type="component" value="Unassembled WGS sequence"/>
</dbReference>
<name>A0A7W7MXB9_9ACTN</name>
<evidence type="ECO:0000313" key="3">
    <source>
        <dbReference type="EMBL" id="MBB4774666.1"/>
    </source>
</evidence>
<evidence type="ECO:0000313" key="2">
    <source>
        <dbReference type="EMBL" id="GAA0565065.1"/>
    </source>
</evidence>
<dbReference type="RefSeq" id="WP_184883466.1">
    <property type="nucleotide sequence ID" value="NZ_BAAAHD010000025.1"/>
</dbReference>
<reference evidence="5" key="2">
    <citation type="journal article" date="2019" name="Int. J. Syst. Evol. Microbiol.">
        <title>The Global Catalogue of Microorganisms (GCM) 10K type strain sequencing project: providing services to taxonomists for standard genome sequencing and annotation.</title>
        <authorList>
            <consortium name="The Broad Institute Genomics Platform"/>
            <consortium name="The Broad Institute Genome Sequencing Center for Infectious Disease"/>
            <person name="Wu L."/>
            <person name="Ma J."/>
        </authorList>
    </citation>
    <scope>NUCLEOTIDE SEQUENCE [LARGE SCALE GENOMIC DNA]</scope>
    <source>
        <strain evidence="5">JCM 10667</strain>
    </source>
</reference>
<gene>
    <name evidence="3" type="ORF">F4557_003084</name>
    <name evidence="2" type="ORF">GCM10009546_29060</name>
</gene>
<feature type="domain" description="Thioesterase" evidence="1">
    <location>
        <begin position="63"/>
        <end position="134"/>
    </location>
</feature>
<reference evidence="2" key="1">
    <citation type="journal article" date="2014" name="Int. J. Syst. Evol. Microbiol.">
        <title>Complete genome of a new Firmicutes species belonging to the dominant human colonic microbiota ('Ruminococcus bicirculans') reveals two chromosomes and a selective capacity to utilize plant glucans.</title>
        <authorList>
            <consortium name="NISC Comparative Sequencing Program"/>
            <person name="Wegmann U."/>
            <person name="Louis P."/>
            <person name="Goesmann A."/>
            <person name="Henrissat B."/>
            <person name="Duncan S.H."/>
            <person name="Flint H.J."/>
        </authorList>
    </citation>
    <scope>NUCLEOTIDE SEQUENCE</scope>
    <source>
        <strain evidence="2">JCM 10667</strain>
    </source>
</reference>
<dbReference type="Pfam" id="PF03061">
    <property type="entry name" value="4HBT"/>
    <property type="match status" value="1"/>
</dbReference>
<reference evidence="3 4" key="3">
    <citation type="submission" date="2020-08" db="EMBL/GenBank/DDBJ databases">
        <title>Sequencing the genomes of 1000 actinobacteria strains.</title>
        <authorList>
            <person name="Klenk H.-P."/>
        </authorList>
    </citation>
    <scope>NUCLEOTIDE SEQUENCE [LARGE SCALE GENOMIC DNA]</scope>
    <source>
        <strain evidence="3 4">DSM 44772</strain>
    </source>
</reference>
<dbReference type="EMBL" id="BAAAHD010000025">
    <property type="protein sequence ID" value="GAA0565065.1"/>
    <property type="molecule type" value="Genomic_DNA"/>
</dbReference>
<comment type="caution">
    <text evidence="3">The sequence shown here is derived from an EMBL/GenBank/DDBJ whole genome shotgun (WGS) entry which is preliminary data.</text>
</comment>
<reference evidence="2" key="4">
    <citation type="submission" date="2023-12" db="EMBL/GenBank/DDBJ databases">
        <authorList>
            <person name="Sun Q."/>
            <person name="Inoue M."/>
        </authorList>
    </citation>
    <scope>NUCLEOTIDE SEQUENCE</scope>
    <source>
        <strain evidence="2">JCM 10667</strain>
    </source>
</reference>
<organism evidence="3 4">
    <name type="scientific">Actinomadura livida</name>
    <dbReference type="NCBI Taxonomy" id="79909"/>
    <lineage>
        <taxon>Bacteria</taxon>
        <taxon>Bacillati</taxon>
        <taxon>Actinomycetota</taxon>
        <taxon>Actinomycetes</taxon>
        <taxon>Streptosporangiales</taxon>
        <taxon>Thermomonosporaceae</taxon>
        <taxon>Actinomadura</taxon>
    </lineage>
</organism>
<evidence type="ECO:0000313" key="4">
    <source>
        <dbReference type="Proteomes" id="UP000549343"/>
    </source>
</evidence>
<dbReference type="Gene3D" id="3.10.129.10">
    <property type="entry name" value="Hotdog Thioesterase"/>
    <property type="match status" value="1"/>
</dbReference>
<evidence type="ECO:0000313" key="5">
    <source>
        <dbReference type="Proteomes" id="UP001501427"/>
    </source>
</evidence>
<dbReference type="InterPro" id="IPR029069">
    <property type="entry name" value="HotDog_dom_sf"/>
</dbReference>
<evidence type="ECO:0000259" key="1">
    <source>
        <dbReference type="Pfam" id="PF03061"/>
    </source>
</evidence>